<dbReference type="Proteomes" id="UP000290365">
    <property type="component" value="Chromosome"/>
</dbReference>
<keyword evidence="2" id="KW-1185">Reference proteome</keyword>
<name>A0A4P6K0R2_KTERU</name>
<protein>
    <submittedName>
        <fullName evidence="1">Uncharacterized protein</fullName>
    </submittedName>
</protein>
<dbReference type="InterPro" id="IPR028944">
    <property type="entry name" value="PRTase_ComF-like"/>
</dbReference>
<dbReference type="AlphaFoldDB" id="A0A4P6K0R2"/>
<dbReference type="EMBL" id="CP035758">
    <property type="protein sequence ID" value="QBD81382.1"/>
    <property type="molecule type" value="Genomic_DNA"/>
</dbReference>
<organism evidence="1 2">
    <name type="scientific">Ktedonosporobacter rubrisoli</name>
    <dbReference type="NCBI Taxonomy" id="2509675"/>
    <lineage>
        <taxon>Bacteria</taxon>
        <taxon>Bacillati</taxon>
        <taxon>Chloroflexota</taxon>
        <taxon>Ktedonobacteria</taxon>
        <taxon>Ktedonobacterales</taxon>
        <taxon>Ktedonosporobacteraceae</taxon>
        <taxon>Ktedonosporobacter</taxon>
    </lineage>
</organism>
<dbReference type="Pfam" id="PF15610">
    <property type="entry name" value="PRTase_3"/>
    <property type="match status" value="1"/>
</dbReference>
<dbReference type="RefSeq" id="WP_129892443.1">
    <property type="nucleotide sequence ID" value="NZ_CP035758.1"/>
</dbReference>
<dbReference type="KEGG" id="kbs:EPA93_37570"/>
<reference evidence="1 2" key="1">
    <citation type="submission" date="2019-01" db="EMBL/GenBank/DDBJ databases">
        <title>Ktedonosporobacter rubrisoli SCAWS-G2.</title>
        <authorList>
            <person name="Huang Y."/>
            <person name="Yan B."/>
        </authorList>
    </citation>
    <scope>NUCLEOTIDE SEQUENCE [LARGE SCALE GENOMIC DNA]</scope>
    <source>
        <strain evidence="1 2">SCAWS-G2</strain>
    </source>
</reference>
<evidence type="ECO:0000313" key="2">
    <source>
        <dbReference type="Proteomes" id="UP000290365"/>
    </source>
</evidence>
<accession>A0A4P6K0R2</accession>
<gene>
    <name evidence="1" type="ORF">EPA93_37570</name>
</gene>
<sequence length="299" mass="33753">MEGRAERVVLQISIATMSLYQLHGTADSYESINSPQTFSPIQYSQYKYGAGQAGEAYAQELEEAFRQHFSDLVLSPRLIVASSPYRTIPPSSLCIAQAFLQRLNSRRKWSDSSPASLSKIGRSTLYPGDYGLLSAARRTKLMQGNYLSFEATRLAGADLVVIDDIKVTGAHQKCVMSQARSLDLHTLTFLYVIECMNSQVAAANPQIEDQLNHASIRTLAEVTEVIGRPDFFFNVRICKFILSTSNRSALPEFLKGMTDAFCKKLYRTILEDGYCYMDMYRESFQILHAELQKRRLLYS</sequence>
<evidence type="ECO:0000313" key="1">
    <source>
        <dbReference type="EMBL" id="QBD81382.1"/>
    </source>
</evidence>
<proteinExistence type="predicted"/>
<dbReference type="OrthoDB" id="8420922at2"/>